<evidence type="ECO:0000256" key="1">
    <source>
        <dbReference type="SAM" id="SignalP"/>
    </source>
</evidence>
<feature type="chain" id="PRO_5047321266" evidence="1">
    <location>
        <begin position="30"/>
        <end position="79"/>
    </location>
</feature>
<proteinExistence type="predicted"/>
<dbReference type="EMBL" id="BAAAZN010000007">
    <property type="protein sequence ID" value="GAA3548891.1"/>
    <property type="molecule type" value="Genomic_DNA"/>
</dbReference>
<reference evidence="3" key="1">
    <citation type="journal article" date="2019" name="Int. J. Syst. Evol. Microbiol.">
        <title>The Global Catalogue of Microorganisms (GCM) 10K type strain sequencing project: providing services to taxonomists for standard genome sequencing and annotation.</title>
        <authorList>
            <consortium name="The Broad Institute Genomics Platform"/>
            <consortium name="The Broad Institute Genome Sequencing Center for Infectious Disease"/>
            <person name="Wu L."/>
            <person name="Ma J."/>
        </authorList>
    </citation>
    <scope>NUCLEOTIDE SEQUENCE [LARGE SCALE GENOMIC DNA]</scope>
    <source>
        <strain evidence="3">JCM 16898</strain>
    </source>
</reference>
<accession>A0ABP6WD18</accession>
<dbReference type="RefSeq" id="WP_425548714.1">
    <property type="nucleotide sequence ID" value="NZ_BAAAZN010000007.1"/>
</dbReference>
<gene>
    <name evidence="2" type="ORF">GCM10022222_35600</name>
</gene>
<comment type="caution">
    <text evidence="2">The sequence shown here is derived from an EMBL/GenBank/DDBJ whole genome shotgun (WGS) entry which is preliminary data.</text>
</comment>
<evidence type="ECO:0000313" key="3">
    <source>
        <dbReference type="Proteomes" id="UP001500689"/>
    </source>
</evidence>
<sequence length="79" mass="8314">MNMRKLAAASVICITGLGTALLASGTAFASPAHEELKGPYPSNDACQTALHNFPSTPDVDGLECIVQDGKIYLDVSYKD</sequence>
<keyword evidence="3" id="KW-1185">Reference proteome</keyword>
<name>A0ABP6WD18_9PSEU</name>
<dbReference type="Proteomes" id="UP001500689">
    <property type="component" value="Unassembled WGS sequence"/>
</dbReference>
<organism evidence="2 3">
    <name type="scientific">Amycolatopsis ultiminotia</name>
    <dbReference type="NCBI Taxonomy" id="543629"/>
    <lineage>
        <taxon>Bacteria</taxon>
        <taxon>Bacillati</taxon>
        <taxon>Actinomycetota</taxon>
        <taxon>Actinomycetes</taxon>
        <taxon>Pseudonocardiales</taxon>
        <taxon>Pseudonocardiaceae</taxon>
        <taxon>Amycolatopsis</taxon>
    </lineage>
</organism>
<evidence type="ECO:0000313" key="2">
    <source>
        <dbReference type="EMBL" id="GAA3548891.1"/>
    </source>
</evidence>
<feature type="signal peptide" evidence="1">
    <location>
        <begin position="1"/>
        <end position="29"/>
    </location>
</feature>
<keyword evidence="1" id="KW-0732">Signal</keyword>
<protein>
    <submittedName>
        <fullName evidence="2">Uncharacterized protein</fullName>
    </submittedName>
</protein>